<organism evidence="3 4">
    <name type="scientific">Streptacidiphilus alkalitolerans</name>
    <dbReference type="NCBI Taxonomy" id="3342712"/>
    <lineage>
        <taxon>Bacteria</taxon>
        <taxon>Bacillati</taxon>
        <taxon>Actinomycetota</taxon>
        <taxon>Actinomycetes</taxon>
        <taxon>Kitasatosporales</taxon>
        <taxon>Streptomycetaceae</taxon>
        <taxon>Streptacidiphilus</taxon>
    </lineage>
</organism>
<protein>
    <submittedName>
        <fullName evidence="3">Uncharacterized protein</fullName>
    </submittedName>
</protein>
<dbReference type="EMBL" id="JBHEZY010000003">
    <property type="protein sequence ID" value="MFC1431162.1"/>
    <property type="molecule type" value="Genomic_DNA"/>
</dbReference>
<evidence type="ECO:0000256" key="1">
    <source>
        <dbReference type="SAM" id="MobiDB-lite"/>
    </source>
</evidence>
<keyword evidence="2" id="KW-0472">Membrane</keyword>
<keyword evidence="2" id="KW-1133">Transmembrane helix</keyword>
<feature type="region of interest" description="Disordered" evidence="1">
    <location>
        <begin position="1"/>
        <end position="66"/>
    </location>
</feature>
<evidence type="ECO:0000256" key="2">
    <source>
        <dbReference type="SAM" id="Phobius"/>
    </source>
</evidence>
<feature type="transmembrane region" description="Helical" evidence="2">
    <location>
        <begin position="73"/>
        <end position="94"/>
    </location>
</feature>
<evidence type="ECO:0000313" key="4">
    <source>
        <dbReference type="Proteomes" id="UP001592530"/>
    </source>
</evidence>
<name>A0ABV6WZ18_9ACTN</name>
<dbReference type="Proteomes" id="UP001592530">
    <property type="component" value="Unassembled WGS sequence"/>
</dbReference>
<sequence>MTTEASDAAAPEPAPVAIPDKPEAVAAPTAPTAPQSPVEPTAPTEPDAPAYAHAPTDTDAPSGVRRRPRGRTALIMAAAVVLGVLGGGGAGYAVQAARKPTPLPSLAVAQPKYSAKRVAIPALPAAQDDQVRTDGDLTKLLVPAPAGVKANPDRDAIDNWLDLADFAETFVKPGVAFSHQAEQRFRRAAEAGWDKGPESTTVFLVQYADGDTDAARSEMSDQESYGHDATGGTAVDVPHTIGGEVFPGQKKLGGSDPYYEGRGYAQHGDISVEIFVDSAHPVSAKTLLTLLQSQLERL</sequence>
<keyword evidence="2" id="KW-0812">Transmembrane</keyword>
<comment type="caution">
    <text evidence="3">The sequence shown here is derived from an EMBL/GenBank/DDBJ whole genome shotgun (WGS) entry which is preliminary data.</text>
</comment>
<proteinExistence type="predicted"/>
<feature type="compositionally biased region" description="Low complexity" evidence="1">
    <location>
        <begin position="1"/>
        <end position="52"/>
    </location>
</feature>
<accession>A0ABV6WZ18</accession>
<reference evidence="3 4" key="1">
    <citation type="submission" date="2024-09" db="EMBL/GenBank/DDBJ databases">
        <authorList>
            <person name="Lee S.D."/>
        </authorList>
    </citation>
    <scope>NUCLEOTIDE SEQUENCE [LARGE SCALE GENOMIC DNA]</scope>
    <source>
        <strain evidence="3 4">N1-3</strain>
    </source>
</reference>
<dbReference type="RefSeq" id="WP_380551439.1">
    <property type="nucleotide sequence ID" value="NZ_JBHEZY010000003.1"/>
</dbReference>
<evidence type="ECO:0000313" key="3">
    <source>
        <dbReference type="EMBL" id="MFC1431162.1"/>
    </source>
</evidence>
<gene>
    <name evidence="3" type="ORF">ACEZDB_10925</name>
</gene>